<comment type="caution">
    <text evidence="1">The sequence shown here is derived from an EMBL/GenBank/DDBJ whole genome shotgun (WGS) entry which is preliminary data.</text>
</comment>
<proteinExistence type="predicted"/>
<evidence type="ECO:0000313" key="1">
    <source>
        <dbReference type="EMBL" id="CAG8789196.1"/>
    </source>
</evidence>
<organism evidence="1 2">
    <name type="scientific">Gigaspora margarita</name>
    <dbReference type="NCBI Taxonomy" id="4874"/>
    <lineage>
        <taxon>Eukaryota</taxon>
        <taxon>Fungi</taxon>
        <taxon>Fungi incertae sedis</taxon>
        <taxon>Mucoromycota</taxon>
        <taxon>Glomeromycotina</taxon>
        <taxon>Glomeromycetes</taxon>
        <taxon>Diversisporales</taxon>
        <taxon>Gigasporaceae</taxon>
        <taxon>Gigaspora</taxon>
    </lineage>
</organism>
<feature type="non-terminal residue" evidence="1">
    <location>
        <position position="1"/>
    </location>
</feature>
<accession>A0ABN7VPN0</accession>
<dbReference type="EMBL" id="CAJVQB010018899">
    <property type="protein sequence ID" value="CAG8789196.1"/>
    <property type="molecule type" value="Genomic_DNA"/>
</dbReference>
<gene>
    <name evidence="1" type="ORF">GMARGA_LOCUS20957</name>
</gene>
<protein>
    <submittedName>
        <fullName evidence="1">17022_t:CDS:1</fullName>
    </submittedName>
</protein>
<keyword evidence="2" id="KW-1185">Reference proteome</keyword>
<name>A0ABN7VPN0_GIGMA</name>
<reference evidence="1 2" key="1">
    <citation type="submission" date="2021-06" db="EMBL/GenBank/DDBJ databases">
        <authorList>
            <person name="Kallberg Y."/>
            <person name="Tangrot J."/>
            <person name="Rosling A."/>
        </authorList>
    </citation>
    <scope>NUCLEOTIDE SEQUENCE [LARGE SCALE GENOMIC DNA]</scope>
    <source>
        <strain evidence="1 2">120-4 pot B 10/14</strain>
    </source>
</reference>
<evidence type="ECO:0000313" key="2">
    <source>
        <dbReference type="Proteomes" id="UP000789901"/>
    </source>
</evidence>
<sequence length="91" mass="10939">NREMPVQGTPNIYREHYVEYWDDEPQKRPTIDIILERLISMNSNYLGNENNALYEDLRLNFLAKAILLFYNFLWITDNEELGEYTGREYTA</sequence>
<dbReference type="Proteomes" id="UP000789901">
    <property type="component" value="Unassembled WGS sequence"/>
</dbReference>